<evidence type="ECO:0000256" key="2">
    <source>
        <dbReference type="ARBA" id="ARBA00022723"/>
    </source>
</evidence>
<name>A0A417Z188_9MICO</name>
<dbReference type="InterPro" id="IPR011206">
    <property type="entry name" value="Citrate_lyase_beta/mcl1/mcl2"/>
</dbReference>
<dbReference type="PANTHER" id="PTHR32308:SF10">
    <property type="entry name" value="CITRATE LYASE SUBUNIT BETA"/>
    <property type="match status" value="1"/>
</dbReference>
<feature type="domain" description="HpcH/HpaI aldolase/citrate lyase" evidence="6">
    <location>
        <begin position="15"/>
        <end position="215"/>
    </location>
</feature>
<dbReference type="EMBL" id="QWLM01000018">
    <property type="protein sequence ID" value="RHW44317.1"/>
    <property type="molecule type" value="Genomic_DNA"/>
</dbReference>
<comment type="caution">
    <text evidence="7">The sequence shown here is derived from an EMBL/GenBank/DDBJ whole genome shotgun (WGS) entry which is preliminary data.</text>
</comment>
<feature type="binding site" evidence="4">
    <location>
        <position position="116"/>
    </location>
    <ligand>
        <name>substrate</name>
    </ligand>
</feature>
<protein>
    <submittedName>
        <fullName evidence="7">CoA ester lyase</fullName>
    </submittedName>
</protein>
<dbReference type="InterPro" id="IPR040442">
    <property type="entry name" value="Pyrv_kinase-like_dom_sf"/>
</dbReference>
<comment type="cofactor">
    <cofactor evidence="1">
        <name>Mg(2+)</name>
        <dbReference type="ChEBI" id="CHEBI:18420"/>
    </cofactor>
</comment>
<dbReference type="PANTHER" id="PTHR32308">
    <property type="entry name" value="LYASE BETA SUBUNIT, PUTATIVE (AFU_ORTHOLOGUE AFUA_4G13030)-RELATED"/>
    <property type="match status" value="1"/>
</dbReference>
<evidence type="ECO:0000313" key="8">
    <source>
        <dbReference type="Proteomes" id="UP000285376"/>
    </source>
</evidence>
<dbReference type="GO" id="GO:0006107">
    <property type="term" value="P:oxaloacetate metabolic process"/>
    <property type="evidence" value="ECO:0007669"/>
    <property type="project" value="TreeGrafter"/>
</dbReference>
<keyword evidence="2 5" id="KW-0479">Metal-binding</keyword>
<dbReference type="RefSeq" id="WP_118914580.1">
    <property type="nucleotide sequence ID" value="NZ_CBCRVH010000018.1"/>
</dbReference>
<dbReference type="SUPFAM" id="SSF51621">
    <property type="entry name" value="Phosphoenolpyruvate/pyruvate domain"/>
    <property type="match status" value="1"/>
</dbReference>
<dbReference type="Proteomes" id="UP000285376">
    <property type="component" value="Unassembled WGS sequence"/>
</dbReference>
<dbReference type="Pfam" id="PF03328">
    <property type="entry name" value="HpcH_HpaI"/>
    <property type="match status" value="1"/>
</dbReference>
<dbReference type="PIRSF" id="PIRSF015582">
    <property type="entry name" value="Cit_lyase_B"/>
    <property type="match status" value="1"/>
</dbReference>
<dbReference type="GO" id="GO:0000287">
    <property type="term" value="F:magnesium ion binding"/>
    <property type="evidence" value="ECO:0007669"/>
    <property type="project" value="TreeGrafter"/>
</dbReference>
<keyword evidence="7" id="KW-0456">Lyase</keyword>
<feature type="binding site" evidence="5">
    <location>
        <position position="142"/>
    </location>
    <ligand>
        <name>Mg(2+)</name>
        <dbReference type="ChEBI" id="CHEBI:18420"/>
    </ligand>
</feature>
<dbReference type="InterPro" id="IPR015813">
    <property type="entry name" value="Pyrv/PenolPyrv_kinase-like_dom"/>
</dbReference>
<dbReference type="GO" id="GO:0016829">
    <property type="term" value="F:lyase activity"/>
    <property type="evidence" value="ECO:0007669"/>
    <property type="project" value="UniProtKB-KW"/>
</dbReference>
<organism evidence="7 8">
    <name type="scientific">Dermacoccus abyssi</name>
    <dbReference type="NCBI Taxonomy" id="322596"/>
    <lineage>
        <taxon>Bacteria</taxon>
        <taxon>Bacillati</taxon>
        <taxon>Actinomycetota</taxon>
        <taxon>Actinomycetes</taxon>
        <taxon>Micrococcales</taxon>
        <taxon>Dermacoccaceae</taxon>
        <taxon>Dermacoccus</taxon>
    </lineage>
</organism>
<evidence type="ECO:0000256" key="3">
    <source>
        <dbReference type="ARBA" id="ARBA00022842"/>
    </source>
</evidence>
<dbReference type="AlphaFoldDB" id="A0A417Z188"/>
<evidence type="ECO:0000313" key="7">
    <source>
        <dbReference type="EMBL" id="RHW44317.1"/>
    </source>
</evidence>
<proteinExistence type="predicted"/>
<evidence type="ECO:0000256" key="4">
    <source>
        <dbReference type="PIRSR" id="PIRSR015582-1"/>
    </source>
</evidence>
<reference evidence="7 8" key="1">
    <citation type="submission" date="2018-08" db="EMBL/GenBank/DDBJ databases">
        <title>Whole genome sequence analysis of Dermacoccus abyssi bacteria isolated from Deep Mariana trench Micromonospora spp reveals genes involved in the environmental adaptation and production of secondary metabolites.</title>
        <authorList>
            <person name="Abdel-Mageed W.M."/>
            <person name="Lehri B."/>
            <person name="Nouioui I."/>
            <person name="Goodfellow I."/>
            <person name="Jaspars M."/>
            <person name="Karlyshev A."/>
        </authorList>
    </citation>
    <scope>NUCLEOTIDE SEQUENCE [LARGE SCALE GENOMIC DNA]</scope>
    <source>
        <strain evidence="7 8">MT1.1</strain>
    </source>
</reference>
<dbReference type="InterPro" id="IPR005000">
    <property type="entry name" value="Aldolase/citrate-lyase_domain"/>
</dbReference>
<feature type="binding site" evidence="5">
    <location>
        <position position="116"/>
    </location>
    <ligand>
        <name>Mg(2+)</name>
        <dbReference type="ChEBI" id="CHEBI:18420"/>
    </ligand>
</feature>
<feature type="binding site" evidence="4">
    <location>
        <position position="68"/>
    </location>
    <ligand>
        <name>substrate</name>
    </ligand>
</feature>
<sequence length="273" mass="29124">MDTATSWTMPGPGWLFCPADRPERYAKAAAAADVVILDLEDAVSPDAKAGARQSIVDDPQDVERTVVRVNAATTDEFADDLAALEKTPYRRVMLAKTETRADVDKLDGHEVIALVESPLGAVNASQIAAAENVVGFMWGSEDLTAGLGGRRSRLAEGSYHPIVTQVRGSVLLAAKAHGCFALDSVFMDIGDLDALAAETDDAVNIGFDAKVAIHPKQVAVIRDAYAPTDEQVAWAEGLLAAAEGERGVFTYEGQMVDGPVFKQAQQILRRAEN</sequence>
<keyword evidence="3 5" id="KW-0460">Magnesium</keyword>
<accession>A0A417Z188</accession>
<evidence type="ECO:0000256" key="1">
    <source>
        <dbReference type="ARBA" id="ARBA00001946"/>
    </source>
</evidence>
<gene>
    <name evidence="7" type="ORF">D1832_12870</name>
</gene>
<evidence type="ECO:0000259" key="6">
    <source>
        <dbReference type="Pfam" id="PF03328"/>
    </source>
</evidence>
<evidence type="ECO:0000256" key="5">
    <source>
        <dbReference type="PIRSR" id="PIRSR015582-2"/>
    </source>
</evidence>
<dbReference type="Gene3D" id="3.20.20.60">
    <property type="entry name" value="Phosphoenolpyruvate-binding domains"/>
    <property type="match status" value="1"/>
</dbReference>